<reference evidence="2 3" key="1">
    <citation type="submission" date="2014-02" db="EMBL/GenBank/DDBJ databases">
        <title>Transposable element dynamics among asymbiotic and ectomycorrhizal Amanita fungi.</title>
        <authorList>
            <consortium name="DOE Joint Genome Institute"/>
            <person name="Hess J."/>
            <person name="Skrede I."/>
            <person name="Wolfe B."/>
            <person name="LaButti K."/>
            <person name="Ohm R.A."/>
            <person name="Grigoriev I.V."/>
            <person name="Pringle A."/>
        </authorList>
    </citation>
    <scope>NUCLEOTIDE SEQUENCE [LARGE SCALE GENOMIC DNA]</scope>
    <source>
        <strain evidence="2 3">SKay4041</strain>
    </source>
</reference>
<dbReference type="OrthoDB" id="2018133at2759"/>
<name>A0A2A9NET7_9AGAR</name>
<dbReference type="SUPFAM" id="SSF52096">
    <property type="entry name" value="ClpP/crotonase"/>
    <property type="match status" value="1"/>
</dbReference>
<keyword evidence="3" id="KW-1185">Reference proteome</keyword>
<dbReference type="Proteomes" id="UP000242287">
    <property type="component" value="Unassembled WGS sequence"/>
</dbReference>
<dbReference type="Pfam" id="PF00378">
    <property type="entry name" value="ECH_1"/>
    <property type="match status" value="1"/>
</dbReference>
<dbReference type="EMBL" id="KZ302219">
    <property type="protein sequence ID" value="PFH46230.1"/>
    <property type="molecule type" value="Genomic_DNA"/>
</dbReference>
<accession>A0A2A9NET7</accession>
<evidence type="ECO:0008006" key="4">
    <source>
        <dbReference type="Google" id="ProtNLM"/>
    </source>
</evidence>
<protein>
    <recommendedName>
        <fullName evidence="4">Enoyl-CoA hydratase</fullName>
    </recommendedName>
</protein>
<dbReference type="CDD" id="cd06558">
    <property type="entry name" value="crotonase-like"/>
    <property type="match status" value="1"/>
</dbReference>
<dbReference type="InterPro" id="IPR001753">
    <property type="entry name" value="Enoyl-CoA_hydra/iso"/>
</dbReference>
<proteinExistence type="inferred from homology"/>
<dbReference type="PANTHER" id="PTHR43684:SF4">
    <property type="entry name" value="ENOYL-COA HYDRATASE_ISOMERASE FAMILY PROTEIN (AFU_ORTHOLOGUE AFUA_1G01890)"/>
    <property type="match status" value="1"/>
</dbReference>
<comment type="similarity">
    <text evidence="1">Belongs to the enoyl-CoA hydratase/isomerase family.</text>
</comment>
<evidence type="ECO:0000256" key="1">
    <source>
        <dbReference type="ARBA" id="ARBA00005254"/>
    </source>
</evidence>
<dbReference type="InterPro" id="IPR014748">
    <property type="entry name" value="Enoyl-CoA_hydra_C"/>
</dbReference>
<dbReference type="InterPro" id="IPR029045">
    <property type="entry name" value="ClpP/crotonase-like_dom_sf"/>
</dbReference>
<dbReference type="Gene3D" id="3.90.226.10">
    <property type="entry name" value="2-enoyl-CoA Hydratase, Chain A, domain 1"/>
    <property type="match status" value="1"/>
</dbReference>
<dbReference type="AlphaFoldDB" id="A0A2A9NET7"/>
<gene>
    <name evidence="2" type="ORF">AMATHDRAFT_183700</name>
</gene>
<dbReference type="PANTHER" id="PTHR43684">
    <property type="match status" value="1"/>
</dbReference>
<dbReference type="InterPro" id="IPR051053">
    <property type="entry name" value="ECH/Chromodomain_protein"/>
</dbReference>
<dbReference type="Gene3D" id="1.10.12.10">
    <property type="entry name" value="Lyase 2-enoyl-coa Hydratase, Chain A, domain 2"/>
    <property type="match status" value="1"/>
</dbReference>
<evidence type="ECO:0000313" key="2">
    <source>
        <dbReference type="EMBL" id="PFH46230.1"/>
    </source>
</evidence>
<sequence length="305" mass="33714">MTTPSSSSPDYATLGFTQILINLEHKGGIAIVTLNRAKYRNTFTKLLLKELTIAFELFDKDDRVRVVILTAGHDAPAYCSGADLTNGWDPWRSSKKPGAENNSPHADGGRLVLPIYTCRKLTIAAVNGDAAGIGITGLQLPFDFRFIWGGAKLTFPFVRRGISVDGLSSYLLPRLIGQSRATALLLSGLTVVPSSTLLSGLYFQILDRREDVLPAARAFALEMAGATSQVAVAYSKALIQRPGRSVEENHRLESECTYRTLNAGDAAEGVSAFLEKRKPVFRERLGDRWENWWDDQVYQYRKTKL</sequence>
<organism evidence="2 3">
    <name type="scientific">Amanita thiersii Skay4041</name>
    <dbReference type="NCBI Taxonomy" id="703135"/>
    <lineage>
        <taxon>Eukaryota</taxon>
        <taxon>Fungi</taxon>
        <taxon>Dikarya</taxon>
        <taxon>Basidiomycota</taxon>
        <taxon>Agaricomycotina</taxon>
        <taxon>Agaricomycetes</taxon>
        <taxon>Agaricomycetidae</taxon>
        <taxon>Agaricales</taxon>
        <taxon>Pluteineae</taxon>
        <taxon>Amanitaceae</taxon>
        <taxon>Amanita</taxon>
    </lineage>
</organism>
<evidence type="ECO:0000313" key="3">
    <source>
        <dbReference type="Proteomes" id="UP000242287"/>
    </source>
</evidence>
<dbReference type="STRING" id="703135.A0A2A9NET7"/>